<dbReference type="Pfam" id="PF12833">
    <property type="entry name" value="HTH_18"/>
    <property type="match status" value="1"/>
</dbReference>
<accession>A0A0W0TKD6</accession>
<dbReference type="SMART" id="SM00342">
    <property type="entry name" value="HTH_ARAC"/>
    <property type="match status" value="1"/>
</dbReference>
<evidence type="ECO:0000313" key="6">
    <source>
        <dbReference type="EMBL" id="SPX60219.1"/>
    </source>
</evidence>
<dbReference type="PROSITE" id="PS01124">
    <property type="entry name" value="HTH_ARAC_FAMILY_2"/>
    <property type="match status" value="1"/>
</dbReference>
<dbReference type="PATRIC" id="fig|453.4.peg.2607"/>
<proteinExistence type="predicted"/>
<dbReference type="InterPro" id="IPR018060">
    <property type="entry name" value="HTH_AraC"/>
</dbReference>
<evidence type="ECO:0000256" key="2">
    <source>
        <dbReference type="ARBA" id="ARBA00023125"/>
    </source>
</evidence>
<keyword evidence="2" id="KW-0238">DNA-binding</keyword>
<keyword evidence="1" id="KW-0805">Transcription regulation</keyword>
<evidence type="ECO:0000313" key="8">
    <source>
        <dbReference type="Proteomes" id="UP000251942"/>
    </source>
</evidence>
<dbReference type="EMBL" id="UASS01000007">
    <property type="protein sequence ID" value="SPX60219.1"/>
    <property type="molecule type" value="Genomic_DNA"/>
</dbReference>
<dbReference type="Pfam" id="PF20240">
    <property type="entry name" value="DUF6597"/>
    <property type="match status" value="1"/>
</dbReference>
<name>A0A0W0TKD6_9GAMM</name>
<dbReference type="Proteomes" id="UP000054698">
    <property type="component" value="Unassembled WGS sequence"/>
</dbReference>
<dbReference type="EMBL" id="LNYB01000082">
    <property type="protein sequence ID" value="KTC96019.1"/>
    <property type="molecule type" value="Genomic_DNA"/>
</dbReference>
<dbReference type="InterPro" id="IPR050204">
    <property type="entry name" value="AraC_XylS_family_regulators"/>
</dbReference>
<sequence>MKPLMHKLLVNQTSLKIPVHPLLTAYVESITLETAKDTRSASPYKVLPDLFAVMGFQYNGSLSLLMDGKKTLLKRCGISGLQTGFKEFQPENEQTKTLLIKFYPWAIPLLLKESAYHLHNQAIGLAELIGYNQMDLLEEELLNAQNTSHSADIMQAFLIQLHSANTEKSPKTAIISLAKEIMDNPLINSVNNLAKYYGYSTRTLERHFKEMIGISPKKFLQVKRFQHAFKQLQTGLPLSNIFANDYYYDQSHFIHEFKQFSGCTPGEIICY</sequence>
<reference evidence="5 7" key="1">
    <citation type="submission" date="2015-11" db="EMBL/GenBank/DDBJ databases">
        <title>Genomic analysis of 38 Legionella species identifies large and diverse effector repertoires.</title>
        <authorList>
            <person name="Burstein D."/>
            <person name="Amaro F."/>
            <person name="Zusman T."/>
            <person name="Lifshitz Z."/>
            <person name="Cohen O."/>
            <person name="Gilbert J.A."/>
            <person name="Pupko T."/>
            <person name="Shuman H.A."/>
            <person name="Segal G."/>
        </authorList>
    </citation>
    <scope>NUCLEOTIDE SEQUENCE [LARGE SCALE GENOMIC DNA]</scope>
    <source>
        <strain evidence="5 7">WO-44C</strain>
    </source>
</reference>
<evidence type="ECO:0000256" key="1">
    <source>
        <dbReference type="ARBA" id="ARBA00023015"/>
    </source>
</evidence>
<dbReference type="OrthoDB" id="9809338at2"/>
<reference evidence="6 8" key="2">
    <citation type="submission" date="2018-06" db="EMBL/GenBank/DDBJ databases">
        <authorList>
            <consortium name="Pathogen Informatics"/>
            <person name="Doyle S."/>
        </authorList>
    </citation>
    <scope>NUCLEOTIDE SEQUENCE [LARGE SCALE GENOMIC DNA]</scope>
    <source>
        <strain evidence="6 8">NCTC12022</strain>
    </source>
</reference>
<evidence type="ECO:0000256" key="3">
    <source>
        <dbReference type="ARBA" id="ARBA00023163"/>
    </source>
</evidence>
<dbReference type="Proteomes" id="UP000251942">
    <property type="component" value="Unassembled WGS sequence"/>
</dbReference>
<dbReference type="Gene3D" id="1.10.10.60">
    <property type="entry name" value="Homeodomain-like"/>
    <property type="match status" value="1"/>
</dbReference>
<dbReference type="PANTHER" id="PTHR46796">
    <property type="entry name" value="HTH-TYPE TRANSCRIPTIONAL ACTIVATOR RHAS-RELATED"/>
    <property type="match status" value="1"/>
</dbReference>
<feature type="domain" description="HTH araC/xylS-type" evidence="4">
    <location>
        <begin position="172"/>
        <end position="271"/>
    </location>
</feature>
<evidence type="ECO:0000313" key="5">
    <source>
        <dbReference type="EMBL" id="KTC96019.1"/>
    </source>
</evidence>
<evidence type="ECO:0000259" key="4">
    <source>
        <dbReference type="PROSITE" id="PS01124"/>
    </source>
</evidence>
<gene>
    <name evidence="5" type="ORF">Lfee_2381</name>
    <name evidence="6" type="ORF">NCTC12022_00935</name>
</gene>
<dbReference type="InterPro" id="IPR046532">
    <property type="entry name" value="DUF6597"/>
</dbReference>
<dbReference type="RefSeq" id="WP_058447104.1">
    <property type="nucleotide sequence ID" value="NZ_CAAAHT010000019.1"/>
</dbReference>
<keyword evidence="7" id="KW-1185">Reference proteome</keyword>
<protein>
    <submittedName>
        <fullName evidence="5">Transcriptional activator FtrA</fullName>
    </submittedName>
</protein>
<dbReference type="GO" id="GO:0043565">
    <property type="term" value="F:sequence-specific DNA binding"/>
    <property type="evidence" value="ECO:0007669"/>
    <property type="project" value="InterPro"/>
</dbReference>
<organism evidence="5 7">
    <name type="scientific">Legionella feeleii</name>
    <dbReference type="NCBI Taxonomy" id="453"/>
    <lineage>
        <taxon>Bacteria</taxon>
        <taxon>Pseudomonadati</taxon>
        <taxon>Pseudomonadota</taxon>
        <taxon>Gammaproteobacteria</taxon>
        <taxon>Legionellales</taxon>
        <taxon>Legionellaceae</taxon>
        <taxon>Legionella</taxon>
    </lineage>
</organism>
<keyword evidence="3" id="KW-0804">Transcription</keyword>
<evidence type="ECO:0000313" key="7">
    <source>
        <dbReference type="Proteomes" id="UP000054698"/>
    </source>
</evidence>
<dbReference type="GO" id="GO:0003700">
    <property type="term" value="F:DNA-binding transcription factor activity"/>
    <property type="evidence" value="ECO:0007669"/>
    <property type="project" value="InterPro"/>
</dbReference>
<dbReference type="AlphaFoldDB" id="A0A0W0TKD6"/>
<dbReference type="STRING" id="453.Lfee_2381"/>